<keyword evidence="2 6" id="KW-0812">Transmembrane</keyword>
<gene>
    <name evidence="8" type="ORF">DNG_08143</name>
</gene>
<feature type="transmembrane region" description="Helical" evidence="6">
    <location>
        <begin position="20"/>
        <end position="45"/>
    </location>
</feature>
<dbReference type="InterPro" id="IPR049326">
    <property type="entry name" value="Rhodopsin_dom_fungi"/>
</dbReference>
<dbReference type="PANTHER" id="PTHR33048:SF47">
    <property type="entry name" value="INTEGRAL MEMBRANE PROTEIN-RELATED"/>
    <property type="match status" value="1"/>
</dbReference>
<dbReference type="Proteomes" id="UP001187682">
    <property type="component" value="Unassembled WGS sequence"/>
</dbReference>
<dbReference type="PANTHER" id="PTHR33048">
    <property type="entry name" value="PTH11-LIKE INTEGRAL MEMBRANE PROTEIN (AFU_ORTHOLOGUE AFUA_5G11245)"/>
    <property type="match status" value="1"/>
</dbReference>
<evidence type="ECO:0000259" key="7">
    <source>
        <dbReference type="Pfam" id="PF20684"/>
    </source>
</evidence>
<feature type="transmembrane region" description="Helical" evidence="6">
    <location>
        <begin position="176"/>
        <end position="200"/>
    </location>
</feature>
<feature type="domain" description="Rhodopsin" evidence="7">
    <location>
        <begin position="41"/>
        <end position="276"/>
    </location>
</feature>
<feature type="transmembrane region" description="Helical" evidence="6">
    <location>
        <begin position="212"/>
        <end position="233"/>
    </location>
</feature>
<evidence type="ECO:0000256" key="5">
    <source>
        <dbReference type="ARBA" id="ARBA00038359"/>
    </source>
</evidence>
<feature type="transmembrane region" description="Helical" evidence="6">
    <location>
        <begin position="138"/>
        <end position="164"/>
    </location>
</feature>
<name>A0AAE8N2X9_9PEZI</name>
<evidence type="ECO:0000313" key="9">
    <source>
        <dbReference type="Proteomes" id="UP001187682"/>
    </source>
</evidence>
<comment type="subcellular location">
    <subcellularLocation>
        <location evidence="1">Membrane</location>
        <topology evidence="1">Multi-pass membrane protein</topology>
    </subcellularLocation>
</comment>
<comment type="caution">
    <text evidence="8">The sequence shown here is derived from an EMBL/GenBank/DDBJ whole genome shotgun (WGS) entry which is preliminary data.</text>
</comment>
<organism evidence="8 9">
    <name type="scientific">Cephalotrichum gorgonifer</name>
    <dbReference type="NCBI Taxonomy" id="2041049"/>
    <lineage>
        <taxon>Eukaryota</taxon>
        <taxon>Fungi</taxon>
        <taxon>Dikarya</taxon>
        <taxon>Ascomycota</taxon>
        <taxon>Pezizomycotina</taxon>
        <taxon>Sordariomycetes</taxon>
        <taxon>Hypocreomycetidae</taxon>
        <taxon>Microascales</taxon>
        <taxon>Microascaceae</taxon>
        <taxon>Cephalotrichum</taxon>
    </lineage>
</organism>
<protein>
    <recommendedName>
        <fullName evidence="7">Rhodopsin domain-containing protein</fullName>
    </recommendedName>
</protein>
<dbReference type="EMBL" id="ONZQ02000013">
    <property type="protein sequence ID" value="SPO05456.1"/>
    <property type="molecule type" value="Genomic_DNA"/>
</dbReference>
<dbReference type="InterPro" id="IPR052337">
    <property type="entry name" value="SAT4-like"/>
</dbReference>
<keyword evidence="4 6" id="KW-0472">Membrane</keyword>
<dbReference type="AlphaFoldDB" id="A0AAE8N2X9"/>
<evidence type="ECO:0000256" key="4">
    <source>
        <dbReference type="ARBA" id="ARBA00023136"/>
    </source>
</evidence>
<keyword evidence="9" id="KW-1185">Reference proteome</keyword>
<sequence>MTLYGERPPGFDPANDYESRASTVIGVAIAFGLLTLIFTSLRLYTRIKILGIFAADDWAMCGAQFISVAVSVLSILEAKWALGRHVWVVHPNDVMLQIQVLLGVILGYNFGINVVKMGLLLLYLRIFQSTSLKIVAKWFLGFVIVWSIVQIVLLTITCVPIFIIVPSMADKCLDTYPVWLTSSIMSTVTDVLIFLLPLPSVLKLNLKLKQKIVTVLMFSVGFFTCIVSVIRIFSLKGAVTATDPTWDNVGPGCWSIVELNSAILCCNLPTLRPLVVRYFPSLGMGSSNATGAYRKYGNSRDPEAYIKSTGGGRSGGGSRFTTASRVELDADGTESTENLKMGATAYSTGGGGMAVDEIELVGAHKGRGAILVTTEMVVSAEEAERARNGPYQPYQPFRN</sequence>
<evidence type="ECO:0000256" key="2">
    <source>
        <dbReference type="ARBA" id="ARBA00022692"/>
    </source>
</evidence>
<accession>A0AAE8N2X9</accession>
<reference evidence="8" key="1">
    <citation type="submission" date="2018-03" db="EMBL/GenBank/DDBJ databases">
        <authorList>
            <person name="Guldener U."/>
        </authorList>
    </citation>
    <scope>NUCLEOTIDE SEQUENCE</scope>
</reference>
<proteinExistence type="inferred from homology"/>
<keyword evidence="3 6" id="KW-1133">Transmembrane helix</keyword>
<evidence type="ECO:0000313" key="8">
    <source>
        <dbReference type="EMBL" id="SPO05456.1"/>
    </source>
</evidence>
<dbReference type="Pfam" id="PF20684">
    <property type="entry name" value="Fung_rhodopsin"/>
    <property type="match status" value="1"/>
</dbReference>
<feature type="transmembrane region" description="Helical" evidence="6">
    <location>
        <begin position="96"/>
        <end position="126"/>
    </location>
</feature>
<evidence type="ECO:0000256" key="3">
    <source>
        <dbReference type="ARBA" id="ARBA00022989"/>
    </source>
</evidence>
<comment type="similarity">
    <text evidence="5">Belongs to the SAT4 family.</text>
</comment>
<evidence type="ECO:0000256" key="1">
    <source>
        <dbReference type="ARBA" id="ARBA00004141"/>
    </source>
</evidence>
<dbReference type="GO" id="GO:0016020">
    <property type="term" value="C:membrane"/>
    <property type="evidence" value="ECO:0007669"/>
    <property type="project" value="UniProtKB-SubCell"/>
</dbReference>
<evidence type="ECO:0000256" key="6">
    <source>
        <dbReference type="SAM" id="Phobius"/>
    </source>
</evidence>